<evidence type="ECO:0000256" key="1">
    <source>
        <dbReference type="SAM" id="SignalP"/>
    </source>
</evidence>
<protein>
    <recommendedName>
        <fullName evidence="4">VWFA domain-containing protein</fullName>
    </recommendedName>
</protein>
<keyword evidence="3" id="KW-1185">Reference proteome</keyword>
<dbReference type="Gene3D" id="2.160.20.10">
    <property type="entry name" value="Single-stranded right-handed beta-helix, Pectin lyase-like"/>
    <property type="match status" value="1"/>
</dbReference>
<evidence type="ECO:0008006" key="4">
    <source>
        <dbReference type="Google" id="ProtNLM"/>
    </source>
</evidence>
<dbReference type="SUPFAM" id="SSF53300">
    <property type="entry name" value="vWA-like"/>
    <property type="match status" value="1"/>
</dbReference>
<dbReference type="Proteomes" id="UP000631114">
    <property type="component" value="Unassembled WGS sequence"/>
</dbReference>
<dbReference type="PANTHER" id="PTHR43473:SF2">
    <property type="entry name" value="MAGNESIUM-CHELATASE SUBUNIT CHLD, CHLOROPLASTIC"/>
    <property type="match status" value="1"/>
</dbReference>
<dbReference type="InterPro" id="IPR036465">
    <property type="entry name" value="vWFA_dom_sf"/>
</dbReference>
<dbReference type="OrthoDB" id="299997at2759"/>
<feature type="signal peptide" evidence="1">
    <location>
        <begin position="1"/>
        <end position="21"/>
    </location>
</feature>
<dbReference type="PANTHER" id="PTHR43473">
    <property type="entry name" value="MAGNESIUM-CHELATASE SUBUNIT CHLD, CHLOROPLASTIC"/>
    <property type="match status" value="1"/>
</dbReference>
<accession>A0A835LAD6</accession>
<keyword evidence="1" id="KW-0732">Signal</keyword>
<organism evidence="2 3">
    <name type="scientific">Coptis chinensis</name>
    <dbReference type="NCBI Taxonomy" id="261450"/>
    <lineage>
        <taxon>Eukaryota</taxon>
        <taxon>Viridiplantae</taxon>
        <taxon>Streptophyta</taxon>
        <taxon>Embryophyta</taxon>
        <taxon>Tracheophyta</taxon>
        <taxon>Spermatophyta</taxon>
        <taxon>Magnoliopsida</taxon>
        <taxon>Ranunculales</taxon>
        <taxon>Ranunculaceae</taxon>
        <taxon>Coptidoideae</taxon>
        <taxon>Coptis</taxon>
    </lineage>
</organism>
<comment type="caution">
    <text evidence="2">The sequence shown here is derived from an EMBL/GenBank/DDBJ whole genome shotgun (WGS) entry which is preliminary data.</text>
</comment>
<gene>
    <name evidence="2" type="ORF">IFM89_039751</name>
</gene>
<name>A0A835LAD6_9MAGN</name>
<evidence type="ECO:0000313" key="2">
    <source>
        <dbReference type="EMBL" id="KAF9587065.1"/>
    </source>
</evidence>
<dbReference type="InterPro" id="IPR012334">
    <property type="entry name" value="Pectin_lyas_fold"/>
</dbReference>
<sequence>MRVQHMLLPLLTTLVIFGGYGMRAEIRSELFNPVIFVVDASGSMALNQMQNAKGVALQLLAESYTSRDQSSDTIRNNLLPLADGVSRKTEEGTTNAWLGRSWRPFATIVFINTNMSGTVSSSVSMAAMEKEQATSKGAQNVNFWDGDKEFNRLPSRETCPMLEELHIVCCEQTNILSVPAEAIEANCRSVIVILIR</sequence>
<dbReference type="EMBL" id="JADFTS010000056">
    <property type="protein sequence ID" value="KAF9587065.1"/>
    <property type="molecule type" value="Genomic_DNA"/>
</dbReference>
<proteinExistence type="predicted"/>
<evidence type="ECO:0000313" key="3">
    <source>
        <dbReference type="Proteomes" id="UP000631114"/>
    </source>
</evidence>
<dbReference type="AlphaFoldDB" id="A0A835LAD6"/>
<feature type="chain" id="PRO_5032602899" description="VWFA domain-containing protein" evidence="1">
    <location>
        <begin position="22"/>
        <end position="196"/>
    </location>
</feature>
<reference evidence="2 3" key="1">
    <citation type="submission" date="2020-10" db="EMBL/GenBank/DDBJ databases">
        <title>The Coptis chinensis genome and diversification of protoberbering-type alkaloids.</title>
        <authorList>
            <person name="Wang B."/>
            <person name="Shu S."/>
            <person name="Song C."/>
            <person name="Liu Y."/>
        </authorList>
    </citation>
    <scope>NUCLEOTIDE SEQUENCE [LARGE SCALE GENOMIC DNA]</scope>
    <source>
        <strain evidence="2">HL-2020</strain>
        <tissue evidence="2">Leaf</tissue>
    </source>
</reference>